<name>A0A0S6W0L9_9BACT</name>
<keyword evidence="2" id="KW-1185">Reference proteome</keyword>
<accession>A0A0S6W0L9</accession>
<evidence type="ECO:0000313" key="1">
    <source>
        <dbReference type="EMBL" id="GAK53168.1"/>
    </source>
</evidence>
<dbReference type="InterPro" id="IPR036249">
    <property type="entry name" value="Thioredoxin-like_sf"/>
</dbReference>
<dbReference type="EMBL" id="DF820459">
    <property type="protein sequence ID" value="GAK53168.1"/>
    <property type="molecule type" value="Genomic_DNA"/>
</dbReference>
<dbReference type="Gene3D" id="3.40.30.10">
    <property type="entry name" value="Glutaredoxin"/>
    <property type="match status" value="1"/>
</dbReference>
<dbReference type="HOGENOM" id="CLU_177584_0_1_0"/>
<dbReference type="CDD" id="cd02980">
    <property type="entry name" value="TRX_Fd_family"/>
    <property type="match status" value="1"/>
</dbReference>
<gene>
    <name evidence="1" type="ORF">U14_04428</name>
</gene>
<evidence type="ECO:0000313" key="2">
    <source>
        <dbReference type="Proteomes" id="UP000030700"/>
    </source>
</evidence>
<sequence>MSVETETSCLYICMGSACHQLGVYEVLPILQRLLLQHHIPISVELKGAFCLGPCSEGIVLKYREHLFRLIRPQNIEEKFINEILPYILNESQSL</sequence>
<evidence type="ECO:0008006" key="3">
    <source>
        <dbReference type="Google" id="ProtNLM"/>
    </source>
</evidence>
<protein>
    <recommendedName>
        <fullName evidence="3">(2Fe-2S) ferredoxin domain-containing protein</fullName>
    </recommendedName>
</protein>
<organism evidence="1">
    <name type="scientific">Candidatus Moduliflexus flocculans</name>
    <dbReference type="NCBI Taxonomy" id="1499966"/>
    <lineage>
        <taxon>Bacteria</taxon>
        <taxon>Candidatus Moduliflexota</taxon>
        <taxon>Candidatus Moduliflexia</taxon>
        <taxon>Candidatus Moduliflexales</taxon>
        <taxon>Candidatus Moduliflexaceae</taxon>
    </lineage>
</organism>
<reference evidence="1" key="1">
    <citation type="journal article" date="2015" name="PeerJ">
        <title>First genomic representation of candidate bacterial phylum KSB3 points to enhanced environmental sensing as a trigger of wastewater bulking.</title>
        <authorList>
            <person name="Sekiguchi Y."/>
            <person name="Ohashi A."/>
            <person name="Parks D.H."/>
            <person name="Yamauchi T."/>
            <person name="Tyson G.W."/>
            <person name="Hugenholtz P."/>
        </authorList>
    </citation>
    <scope>NUCLEOTIDE SEQUENCE [LARGE SCALE GENOMIC DNA]</scope>
</reference>
<proteinExistence type="predicted"/>
<dbReference type="STRING" id="1499966.U14_04428"/>
<dbReference type="SUPFAM" id="SSF52833">
    <property type="entry name" value="Thioredoxin-like"/>
    <property type="match status" value="1"/>
</dbReference>
<dbReference type="Proteomes" id="UP000030700">
    <property type="component" value="Unassembled WGS sequence"/>
</dbReference>
<dbReference type="AlphaFoldDB" id="A0A0S6W0L9"/>